<organism evidence="10 11">
    <name type="scientific">Limnospira platensis NIES-46</name>
    <dbReference type="NCBI Taxonomy" id="1236695"/>
    <lineage>
        <taxon>Bacteria</taxon>
        <taxon>Bacillati</taxon>
        <taxon>Cyanobacteriota</taxon>
        <taxon>Cyanophyceae</taxon>
        <taxon>Oscillatoriophycideae</taxon>
        <taxon>Oscillatoriales</taxon>
        <taxon>Sirenicapillariaceae</taxon>
        <taxon>Limnospira</taxon>
    </lineage>
</organism>
<evidence type="ECO:0000256" key="3">
    <source>
        <dbReference type="ARBA" id="ARBA00022475"/>
    </source>
</evidence>
<dbReference type="Proteomes" id="UP000326169">
    <property type="component" value="Unassembled WGS sequence"/>
</dbReference>
<feature type="transmembrane region" description="Helical" evidence="9">
    <location>
        <begin position="134"/>
        <end position="155"/>
    </location>
</feature>
<comment type="similarity">
    <text evidence="8">Belongs to the TsuA/YedE (TC 9.B.102) family.</text>
</comment>
<evidence type="ECO:0000256" key="2">
    <source>
        <dbReference type="ARBA" id="ARBA00022448"/>
    </source>
</evidence>
<evidence type="ECO:0000313" key="10">
    <source>
        <dbReference type="EMBL" id="GCE92134.1"/>
    </source>
</evidence>
<gene>
    <name evidence="10" type="ORF">NIES46_01690</name>
</gene>
<keyword evidence="6 9" id="KW-1133">Transmembrane helix</keyword>
<keyword evidence="11" id="KW-1185">Reference proteome</keyword>
<keyword evidence="2" id="KW-0813">Transport</keyword>
<dbReference type="PANTHER" id="PTHR30574">
    <property type="entry name" value="INNER MEMBRANE PROTEIN YEDE"/>
    <property type="match status" value="1"/>
</dbReference>
<evidence type="ECO:0000256" key="8">
    <source>
        <dbReference type="ARBA" id="ARBA00035655"/>
    </source>
</evidence>
<keyword evidence="3" id="KW-1003">Cell membrane</keyword>
<dbReference type="PANTHER" id="PTHR30574:SF1">
    <property type="entry name" value="SULPHUR TRANSPORT DOMAIN-CONTAINING PROTEIN"/>
    <property type="match status" value="1"/>
</dbReference>
<evidence type="ECO:0000256" key="6">
    <source>
        <dbReference type="ARBA" id="ARBA00022989"/>
    </source>
</evidence>
<dbReference type="Pfam" id="PF04143">
    <property type="entry name" value="Sulf_transp"/>
    <property type="match status" value="1"/>
</dbReference>
<evidence type="ECO:0000256" key="7">
    <source>
        <dbReference type="ARBA" id="ARBA00023136"/>
    </source>
</evidence>
<dbReference type="EMBL" id="BIMW01000002">
    <property type="protein sequence ID" value="GCE92134.1"/>
    <property type="molecule type" value="Genomic_DNA"/>
</dbReference>
<accession>A0A5M3SYP9</accession>
<evidence type="ECO:0008006" key="12">
    <source>
        <dbReference type="Google" id="ProtNLM"/>
    </source>
</evidence>
<feature type="transmembrane region" description="Helical" evidence="9">
    <location>
        <begin position="95"/>
        <end position="113"/>
    </location>
</feature>
<evidence type="ECO:0000256" key="1">
    <source>
        <dbReference type="ARBA" id="ARBA00004429"/>
    </source>
</evidence>
<evidence type="ECO:0000256" key="9">
    <source>
        <dbReference type="SAM" id="Phobius"/>
    </source>
</evidence>
<comment type="caution">
    <text evidence="10">The sequence shown here is derived from an EMBL/GenBank/DDBJ whole genome shotgun (WGS) entry which is preliminary data.</text>
</comment>
<feature type="transmembrane region" description="Helical" evidence="9">
    <location>
        <begin position="23"/>
        <end position="44"/>
    </location>
</feature>
<comment type="subcellular location">
    <subcellularLocation>
        <location evidence="1">Cell inner membrane</location>
        <topology evidence="1">Multi-pass membrane protein</topology>
    </subcellularLocation>
</comment>
<keyword evidence="4" id="KW-0997">Cell inner membrane</keyword>
<proteinExistence type="inferred from homology"/>
<dbReference type="InterPro" id="IPR007272">
    <property type="entry name" value="Sulf_transp_TsuA/YedE"/>
</dbReference>
<reference evidence="10 11" key="1">
    <citation type="journal article" date="2019" name="J Genomics">
        <title>The Draft Genome of a Hydrogen-producing Cyanobacterium, Arthrospira platensis NIES-46.</title>
        <authorList>
            <person name="Suzuki S."/>
            <person name="Yamaguchi H."/>
            <person name="Kawachi M."/>
        </authorList>
    </citation>
    <scope>NUCLEOTIDE SEQUENCE [LARGE SCALE GENOMIC DNA]</scope>
    <source>
        <strain evidence="10 11">NIES-46</strain>
    </source>
</reference>
<name>A0A5M3SYP9_LIMPL</name>
<evidence type="ECO:0000313" key="11">
    <source>
        <dbReference type="Proteomes" id="UP000326169"/>
    </source>
</evidence>
<keyword evidence="7 9" id="KW-0472">Membrane</keyword>
<sequence length="157" mass="16896">MVQHLTNSHYTDDFRGNMADFDWISALMGGILIGLSATLLLAFNGRIAGISGMVNGAITFKSQEAWRWLFILGLIVGAAIYEYGLPTSPTPPSNFVPVLMIIGGFLVGFGTRMGNGCTSGHGVCGLGRFSMRSLIAVLSFMTTAFITVFIMRHVLVL</sequence>
<evidence type="ECO:0000256" key="5">
    <source>
        <dbReference type="ARBA" id="ARBA00022692"/>
    </source>
</evidence>
<evidence type="ECO:0000256" key="4">
    <source>
        <dbReference type="ARBA" id="ARBA00022519"/>
    </source>
</evidence>
<feature type="transmembrane region" description="Helical" evidence="9">
    <location>
        <begin position="65"/>
        <end position="83"/>
    </location>
</feature>
<keyword evidence="5 9" id="KW-0812">Transmembrane</keyword>
<protein>
    <recommendedName>
        <fullName evidence="12">Sulphur transport domain-containing protein</fullName>
    </recommendedName>
</protein>